<dbReference type="Pfam" id="PF21082">
    <property type="entry name" value="MS_channel_3rd"/>
    <property type="match status" value="1"/>
</dbReference>
<dbReference type="InterPro" id="IPR023408">
    <property type="entry name" value="MscS_beta-dom_sf"/>
</dbReference>
<dbReference type="EMBL" id="SNRY01002291">
    <property type="protein sequence ID" value="KAA6325798.1"/>
    <property type="molecule type" value="Genomic_DNA"/>
</dbReference>
<keyword evidence="3" id="KW-1003">Cell membrane</keyword>
<accession>A0A5J4QX38</accession>
<sequence length="293" mass="32405">MNLQDFLDIRLIGIPIEKPLFIFIKAILIYVITRVGVSVVKFMFRRANKKKSRAFLDQTVTSFIQRFIIYTLYTLGGAVVLSGIPGIEKIGNSILAGAGIVAMAVGFASKEALSNFIGGLFIVFGKPFRLGDKIKIDNTTGVVSMITLRHTIIRNAENHAIIIPNSTMNTCTIVNSTIGDLSTCSLIEVGVAYHTPLDTAIETMREEIMKHPLLIDHRTAREKKDNIPQVVIRVVELGDSAITLKAWAWASDVNNAFVLKCDILKSVKERFDKEGIEIPYPCNRVILTKNGEG</sequence>
<dbReference type="SUPFAM" id="SSF82861">
    <property type="entry name" value="Mechanosensitive channel protein MscS (YggB), transmembrane region"/>
    <property type="match status" value="1"/>
</dbReference>
<feature type="transmembrane region" description="Helical" evidence="7">
    <location>
        <begin position="63"/>
        <end position="84"/>
    </location>
</feature>
<evidence type="ECO:0000256" key="2">
    <source>
        <dbReference type="ARBA" id="ARBA00008017"/>
    </source>
</evidence>
<feature type="domain" description="Mechanosensitive ion channel MscS C-terminal" evidence="9">
    <location>
        <begin position="187"/>
        <end position="278"/>
    </location>
</feature>
<comment type="caution">
    <text evidence="10">The sequence shown here is derived from an EMBL/GenBank/DDBJ whole genome shotgun (WGS) entry which is preliminary data.</text>
</comment>
<protein>
    <submittedName>
        <fullName evidence="10">Small-conductance mechanosensitive channel</fullName>
    </submittedName>
</protein>
<dbReference type="SUPFAM" id="SSF50182">
    <property type="entry name" value="Sm-like ribonucleoproteins"/>
    <property type="match status" value="1"/>
</dbReference>
<dbReference type="Gene3D" id="2.30.30.60">
    <property type="match status" value="1"/>
</dbReference>
<gene>
    <name evidence="10" type="ORF">EZS27_025028</name>
</gene>
<evidence type="ECO:0000313" key="10">
    <source>
        <dbReference type="EMBL" id="KAA6325798.1"/>
    </source>
</evidence>
<dbReference type="Gene3D" id="1.10.287.1260">
    <property type="match status" value="1"/>
</dbReference>
<evidence type="ECO:0000256" key="6">
    <source>
        <dbReference type="ARBA" id="ARBA00023136"/>
    </source>
</evidence>
<reference evidence="10" key="1">
    <citation type="submission" date="2019-03" db="EMBL/GenBank/DDBJ databases">
        <title>Single cell metagenomics reveals metabolic interactions within the superorganism composed of flagellate Streblomastix strix and complex community of Bacteroidetes bacteria on its surface.</title>
        <authorList>
            <person name="Treitli S.C."/>
            <person name="Kolisko M."/>
            <person name="Husnik F."/>
            <person name="Keeling P."/>
            <person name="Hampl V."/>
        </authorList>
    </citation>
    <scope>NUCLEOTIDE SEQUENCE</scope>
    <source>
        <strain evidence="10">STM</strain>
    </source>
</reference>
<evidence type="ECO:0000256" key="3">
    <source>
        <dbReference type="ARBA" id="ARBA00022475"/>
    </source>
</evidence>
<evidence type="ECO:0000256" key="5">
    <source>
        <dbReference type="ARBA" id="ARBA00022989"/>
    </source>
</evidence>
<dbReference type="AlphaFoldDB" id="A0A5J4QX38"/>
<feature type="transmembrane region" description="Helical" evidence="7">
    <location>
        <begin position="20"/>
        <end position="42"/>
    </location>
</feature>
<dbReference type="InterPro" id="IPR049278">
    <property type="entry name" value="MS_channel_C"/>
</dbReference>
<dbReference type="PANTHER" id="PTHR30221:SF1">
    <property type="entry name" value="SMALL-CONDUCTANCE MECHANOSENSITIVE CHANNEL"/>
    <property type="match status" value="1"/>
</dbReference>
<dbReference type="InterPro" id="IPR006685">
    <property type="entry name" value="MscS_channel_2nd"/>
</dbReference>
<evidence type="ECO:0000256" key="4">
    <source>
        <dbReference type="ARBA" id="ARBA00022692"/>
    </source>
</evidence>
<dbReference type="InterPro" id="IPR011014">
    <property type="entry name" value="MscS_channel_TM-2"/>
</dbReference>
<comment type="similarity">
    <text evidence="2">Belongs to the MscS (TC 1.A.23) family.</text>
</comment>
<dbReference type="InterPro" id="IPR011066">
    <property type="entry name" value="MscS_channel_C_sf"/>
</dbReference>
<keyword evidence="6 7" id="KW-0472">Membrane</keyword>
<feature type="transmembrane region" description="Helical" evidence="7">
    <location>
        <begin position="90"/>
        <end position="108"/>
    </location>
</feature>
<dbReference type="SUPFAM" id="SSF82689">
    <property type="entry name" value="Mechanosensitive channel protein MscS (YggB), C-terminal domain"/>
    <property type="match status" value="1"/>
</dbReference>
<keyword evidence="4 7" id="KW-0812">Transmembrane</keyword>
<name>A0A5J4QX38_9ZZZZ</name>
<dbReference type="InterPro" id="IPR010920">
    <property type="entry name" value="LSM_dom_sf"/>
</dbReference>
<evidence type="ECO:0000259" key="8">
    <source>
        <dbReference type="Pfam" id="PF00924"/>
    </source>
</evidence>
<evidence type="ECO:0000259" key="9">
    <source>
        <dbReference type="Pfam" id="PF21082"/>
    </source>
</evidence>
<dbReference type="PANTHER" id="PTHR30221">
    <property type="entry name" value="SMALL-CONDUCTANCE MECHANOSENSITIVE CHANNEL"/>
    <property type="match status" value="1"/>
</dbReference>
<evidence type="ECO:0000256" key="1">
    <source>
        <dbReference type="ARBA" id="ARBA00004651"/>
    </source>
</evidence>
<keyword evidence="5 7" id="KW-1133">Transmembrane helix</keyword>
<dbReference type="GO" id="GO:0008381">
    <property type="term" value="F:mechanosensitive monoatomic ion channel activity"/>
    <property type="evidence" value="ECO:0007669"/>
    <property type="project" value="InterPro"/>
</dbReference>
<evidence type="ECO:0000256" key="7">
    <source>
        <dbReference type="SAM" id="Phobius"/>
    </source>
</evidence>
<dbReference type="Gene3D" id="3.30.70.100">
    <property type="match status" value="1"/>
</dbReference>
<feature type="domain" description="Mechanosensitive ion channel MscS" evidence="8">
    <location>
        <begin position="112"/>
        <end position="177"/>
    </location>
</feature>
<dbReference type="InterPro" id="IPR045275">
    <property type="entry name" value="MscS_archaea/bacteria_type"/>
</dbReference>
<comment type="subcellular location">
    <subcellularLocation>
        <location evidence="1">Cell membrane</location>
        <topology evidence="1">Multi-pass membrane protein</topology>
    </subcellularLocation>
</comment>
<dbReference type="Pfam" id="PF00924">
    <property type="entry name" value="MS_channel_2nd"/>
    <property type="match status" value="1"/>
</dbReference>
<proteinExistence type="inferred from homology"/>
<dbReference type="GO" id="GO:0005886">
    <property type="term" value="C:plasma membrane"/>
    <property type="evidence" value="ECO:0007669"/>
    <property type="project" value="UniProtKB-SubCell"/>
</dbReference>
<organism evidence="10">
    <name type="scientific">termite gut metagenome</name>
    <dbReference type="NCBI Taxonomy" id="433724"/>
    <lineage>
        <taxon>unclassified sequences</taxon>
        <taxon>metagenomes</taxon>
        <taxon>organismal metagenomes</taxon>
    </lineage>
</organism>